<dbReference type="EMBL" id="CAMXCT010000446">
    <property type="protein sequence ID" value="CAI3978903.1"/>
    <property type="molecule type" value="Genomic_DNA"/>
</dbReference>
<evidence type="ECO:0000313" key="3">
    <source>
        <dbReference type="EMBL" id="CAL1132278.1"/>
    </source>
</evidence>
<dbReference type="EMBL" id="CAMXCT020000446">
    <property type="protein sequence ID" value="CAL1132278.1"/>
    <property type="molecule type" value="Genomic_DNA"/>
</dbReference>
<gene>
    <name evidence="2" type="ORF">C1SCF055_LOCUS6897</name>
</gene>
<name>A0A9P1FJZ7_9DINO</name>
<comment type="caution">
    <text evidence="2">The sequence shown here is derived from an EMBL/GenBank/DDBJ whole genome shotgun (WGS) entry which is preliminary data.</text>
</comment>
<evidence type="ECO:0000313" key="4">
    <source>
        <dbReference type="EMBL" id="CAL4766215.1"/>
    </source>
</evidence>
<reference evidence="2" key="1">
    <citation type="submission" date="2022-10" db="EMBL/GenBank/DDBJ databases">
        <authorList>
            <person name="Chen Y."/>
            <person name="Dougan E. K."/>
            <person name="Chan C."/>
            <person name="Rhodes N."/>
            <person name="Thang M."/>
        </authorList>
    </citation>
    <scope>NUCLEOTIDE SEQUENCE</scope>
</reference>
<dbReference type="EMBL" id="CAMXCT030000446">
    <property type="protein sequence ID" value="CAL4766215.1"/>
    <property type="molecule type" value="Genomic_DNA"/>
</dbReference>
<accession>A0A9P1FJZ7</accession>
<evidence type="ECO:0000256" key="1">
    <source>
        <dbReference type="SAM" id="SignalP"/>
    </source>
</evidence>
<keyword evidence="5" id="KW-1185">Reference proteome</keyword>
<evidence type="ECO:0000313" key="2">
    <source>
        <dbReference type="EMBL" id="CAI3978903.1"/>
    </source>
</evidence>
<evidence type="ECO:0000313" key="5">
    <source>
        <dbReference type="Proteomes" id="UP001152797"/>
    </source>
</evidence>
<sequence>MAAFAILFSMYLWSLVVSQDNEACVGETCGFNGNGGSQDVASMVQLNAGQVNGWVLADAGKSCNDKCQNGCNLPLMKTLTTQILQFLAAWNGGVIAGGGSGCNSESSQADAGLPALNIQSATFGIDIECLMTSNPELMTCTALPPSGQRVCACLATPPNDGTTPPNDGTVGGDPHVHSLRGAHYTLLQEGVFVAWNFSKAVPASGAARPAARGWQLLAAYAGKRFVTQGLLLLDPHSGQSMEITAEDCSWRVKEKSQWRKAQAELLSAEDGTTSLQVKKLHEKLGETKMLRSAILLQMESGSHMKKIAKLVVHCRPQNHLDFKMTMFQKSDMDHVGGELGVAPDANHSYHFLFSKQGMMQMRADQEFKAPGSWATLGGSEAGAAYLEKEHQTALAQLGVQLGCSDTQQEDARAICSKHLQETTHPDMYADCVFDICHGADESFAQSAAALLELEESSA</sequence>
<proteinExistence type="predicted"/>
<keyword evidence="1" id="KW-0732">Signal</keyword>
<organism evidence="2">
    <name type="scientific">Cladocopium goreaui</name>
    <dbReference type="NCBI Taxonomy" id="2562237"/>
    <lineage>
        <taxon>Eukaryota</taxon>
        <taxon>Sar</taxon>
        <taxon>Alveolata</taxon>
        <taxon>Dinophyceae</taxon>
        <taxon>Suessiales</taxon>
        <taxon>Symbiodiniaceae</taxon>
        <taxon>Cladocopium</taxon>
    </lineage>
</organism>
<feature type="signal peptide" evidence="1">
    <location>
        <begin position="1"/>
        <end position="18"/>
    </location>
</feature>
<reference evidence="3" key="2">
    <citation type="submission" date="2024-04" db="EMBL/GenBank/DDBJ databases">
        <authorList>
            <person name="Chen Y."/>
            <person name="Shah S."/>
            <person name="Dougan E. K."/>
            <person name="Thang M."/>
            <person name="Chan C."/>
        </authorList>
    </citation>
    <scope>NUCLEOTIDE SEQUENCE [LARGE SCALE GENOMIC DNA]</scope>
</reference>
<dbReference type="Proteomes" id="UP001152797">
    <property type="component" value="Unassembled WGS sequence"/>
</dbReference>
<dbReference type="OrthoDB" id="440653at2759"/>
<protein>
    <submittedName>
        <fullName evidence="4">Autophagy-related protein 18a</fullName>
    </submittedName>
</protein>
<dbReference type="AlphaFoldDB" id="A0A9P1FJZ7"/>
<feature type="chain" id="PRO_5043272149" evidence="1">
    <location>
        <begin position="19"/>
        <end position="458"/>
    </location>
</feature>